<dbReference type="VEuPathDB" id="FungiDB:RhiirA1_439180"/>
<dbReference type="Proteomes" id="UP000233469">
    <property type="component" value="Unassembled WGS sequence"/>
</dbReference>
<dbReference type="Pfam" id="PF12146">
    <property type="entry name" value="Hydrolase_4"/>
    <property type="match status" value="1"/>
</dbReference>
<dbReference type="Proteomes" id="UP000684084">
    <property type="component" value="Unassembled WGS sequence"/>
</dbReference>
<protein>
    <submittedName>
        <fullName evidence="3">Alpha/beta-hydrolase</fullName>
    </submittedName>
</protein>
<sequence>MSDELLRIKNDKGQIIVGILERKLPKESTRGTKIGIMCHGVQAHKNFSFQPKLAKELPFDTFRFDFRGYGESDFISIDYGSCENEINDIDTVVEYLEREYGYQLYAIISHSMGNLPSYHYVTRIRRNIPHLVAISARYHFSNLLRNYPKEFLKKFKSEGFKVDEYKFYGEIKRVMTTYESFSNFVSIDMSFVRELPESTSVLILHGTNDEYTTPNDAAEFSNVVPNNTLKVIIGANHSYSDHHNELVSAIREYFSDEFQSTRFFEKNKFMSSIPRYLNVEGVTNFRDLGGYPNVTRKYVRKRFIFRSGNLNGITENGIKTLNLLNIQNVFDFRSTPEVQDIGFVNIPGISRIHISIFKDADHSKEALFKKWSSYIQDYEGSSNVCMIILDEGRPAYKVVFRHILNYPNRPFIIHGAMGKDRTGVLCMLVLKLCGVSDDIIAREYEITNRNIQYNEDIIKTYYDLCKGHFTMDEIRKIMNAKYESMILTLHKFSDMYGTVDNYLNEYLGFTQREIDQIKNNLMADHAENIDNYKRDNELLHLKSAL</sequence>
<evidence type="ECO:0000259" key="1">
    <source>
        <dbReference type="Pfam" id="PF12146"/>
    </source>
</evidence>
<dbReference type="AlphaFoldDB" id="A0A2I1F176"/>
<dbReference type="GO" id="GO:0004721">
    <property type="term" value="F:phosphoprotein phosphatase activity"/>
    <property type="evidence" value="ECO:0007669"/>
    <property type="project" value="InterPro"/>
</dbReference>
<dbReference type="EMBL" id="LLXL01000100">
    <property type="protein sequence ID" value="PKK78053.1"/>
    <property type="molecule type" value="Genomic_DNA"/>
</dbReference>
<dbReference type="SUPFAM" id="SSF53474">
    <property type="entry name" value="alpha/beta-Hydrolases"/>
    <property type="match status" value="1"/>
</dbReference>
<dbReference type="Pfam" id="PF13350">
    <property type="entry name" value="Y_phosphatase3"/>
    <property type="match status" value="1"/>
</dbReference>
<name>A0A2I1F176_9GLOM</name>
<dbReference type="OrthoDB" id="9988524at2759"/>
<dbReference type="EMBL" id="LLXH01000197">
    <property type="protein sequence ID" value="PKC70883.1"/>
    <property type="molecule type" value="Genomic_DNA"/>
</dbReference>
<organism evidence="3 7">
    <name type="scientific">Rhizophagus irregularis</name>
    <dbReference type="NCBI Taxonomy" id="588596"/>
    <lineage>
        <taxon>Eukaryota</taxon>
        <taxon>Fungi</taxon>
        <taxon>Fungi incertae sedis</taxon>
        <taxon>Mucoromycota</taxon>
        <taxon>Glomeromycotina</taxon>
        <taxon>Glomeromycetes</taxon>
        <taxon>Glomerales</taxon>
        <taxon>Glomeraceae</taxon>
        <taxon>Rhizophagus</taxon>
    </lineage>
</organism>
<dbReference type="PANTHER" id="PTHR42886">
    <property type="entry name" value="RE40534P-RELATED"/>
    <property type="match status" value="1"/>
</dbReference>
<dbReference type="SUPFAM" id="SSF52799">
    <property type="entry name" value="(Phosphotyrosine protein) phosphatases II"/>
    <property type="match status" value="1"/>
</dbReference>
<dbReference type="Proteomes" id="UP000232688">
    <property type="component" value="Unassembled WGS sequence"/>
</dbReference>
<reference evidence="2" key="5">
    <citation type="submission" date="2020-05" db="EMBL/GenBank/DDBJ databases">
        <authorList>
            <person name="Rincon C."/>
            <person name="Sanders R I."/>
            <person name="Robbins C."/>
            <person name="Chaturvedi A."/>
        </authorList>
    </citation>
    <scope>NUCLEOTIDE SEQUENCE</scope>
    <source>
        <strain evidence="2">CHB12</strain>
    </source>
</reference>
<dbReference type="PANTHER" id="PTHR42886:SF53">
    <property type="entry name" value="ALPHA_BETA-HYDROLASES SUPERFAMILY PROTEIN"/>
    <property type="match status" value="1"/>
</dbReference>
<evidence type="ECO:0000313" key="2">
    <source>
        <dbReference type="EMBL" id="CAB5369124.1"/>
    </source>
</evidence>
<evidence type="ECO:0000313" key="4">
    <source>
        <dbReference type="EMBL" id="PKC70883.1"/>
    </source>
</evidence>
<gene>
    <name evidence="2" type="ORF">CHRIB12_LOCUS12031</name>
    <name evidence="4" type="ORF">RhiirA1_439180</name>
    <name evidence="3" type="ORF">RhiirA5_274773</name>
    <name evidence="5" type="ORF">RhiirC2_675319</name>
</gene>
<evidence type="ECO:0000313" key="8">
    <source>
        <dbReference type="Proteomes" id="UP000233469"/>
    </source>
</evidence>
<keyword evidence="3" id="KW-0378">Hydrolase</keyword>
<dbReference type="Gene3D" id="3.90.190.10">
    <property type="entry name" value="Protein tyrosine phosphatase superfamily"/>
    <property type="match status" value="1"/>
</dbReference>
<dbReference type="Gene3D" id="3.40.50.1820">
    <property type="entry name" value="alpha/beta hydrolase"/>
    <property type="match status" value="1"/>
</dbReference>
<evidence type="ECO:0000313" key="3">
    <source>
        <dbReference type="EMBL" id="PKC07344.1"/>
    </source>
</evidence>
<feature type="domain" description="Serine aminopeptidase S33" evidence="1">
    <location>
        <begin position="36"/>
        <end position="143"/>
    </location>
</feature>
<dbReference type="InterPro" id="IPR026893">
    <property type="entry name" value="Tyr/Ser_Pase_IphP-type"/>
</dbReference>
<evidence type="ECO:0000313" key="6">
    <source>
        <dbReference type="Proteomes" id="UP000232688"/>
    </source>
</evidence>
<evidence type="ECO:0000313" key="5">
    <source>
        <dbReference type="EMBL" id="PKK78053.1"/>
    </source>
</evidence>
<reference evidence="6 8" key="3">
    <citation type="submission" date="2017-10" db="EMBL/GenBank/DDBJ databases">
        <title>Extensive intraspecific genome diversity in a model arbuscular mycorrhizal fungus.</title>
        <authorList>
            <person name="Chen E.C.H."/>
            <person name="Morin E."/>
            <person name="Baudet D."/>
            <person name="Noel J."/>
            <person name="Ndikumana S."/>
            <person name="Charron P."/>
            <person name="St-Onge C."/>
            <person name="Giorgi J."/>
            <person name="Grigoriev I.V."/>
            <person name="Roux C."/>
            <person name="Martin F.M."/>
            <person name="Corradi N."/>
        </authorList>
    </citation>
    <scope>NUCLEOTIDE SEQUENCE [LARGE SCALE GENOMIC DNA]</scope>
    <source>
        <strain evidence="4 6">A1</strain>
        <strain evidence="5 8">C2</strain>
    </source>
</reference>
<comment type="caution">
    <text evidence="3">The sequence shown here is derived from an EMBL/GenBank/DDBJ whole genome shotgun (WGS) entry which is preliminary data.</text>
</comment>
<dbReference type="InterPro" id="IPR029058">
    <property type="entry name" value="AB_hydrolase_fold"/>
</dbReference>
<dbReference type="Proteomes" id="UP000232722">
    <property type="component" value="Unassembled WGS sequence"/>
</dbReference>
<dbReference type="VEuPathDB" id="FungiDB:FUN_011688"/>
<dbReference type="VEuPathDB" id="FungiDB:RhiirFUN_016762"/>
<reference evidence="7 8" key="1">
    <citation type="submission" date="2016-04" db="EMBL/GenBank/DDBJ databases">
        <title>Genome analyses suggest a sexual origin of heterokaryosis in a supposedly ancient asexual fungus.</title>
        <authorList>
            <person name="Ropars J."/>
            <person name="Sedzielewska K."/>
            <person name="Noel J."/>
            <person name="Charron P."/>
            <person name="Farinelli L."/>
            <person name="Marton T."/>
            <person name="Kruger M."/>
            <person name="Pelin A."/>
            <person name="Brachmann A."/>
            <person name="Corradi N."/>
        </authorList>
    </citation>
    <scope>NUCLEOTIDE SEQUENCE [LARGE SCALE GENOMIC DNA]</scope>
    <source>
        <strain evidence="3 7">A5</strain>
        <strain evidence="5 8">C2</strain>
    </source>
</reference>
<dbReference type="EMBL" id="LLXJ01000650">
    <property type="protein sequence ID" value="PKC07344.1"/>
    <property type="molecule type" value="Genomic_DNA"/>
</dbReference>
<dbReference type="EMBL" id="CAGKOT010000026">
    <property type="protein sequence ID" value="CAB5369124.1"/>
    <property type="molecule type" value="Genomic_DNA"/>
</dbReference>
<dbReference type="InterPro" id="IPR022742">
    <property type="entry name" value="Hydrolase_4"/>
</dbReference>
<proteinExistence type="predicted"/>
<reference evidence="4 6" key="4">
    <citation type="submission" date="2017-10" db="EMBL/GenBank/DDBJ databases">
        <title>Genome analyses suggest a sexual origin of heterokaryosis in a supposedly ancient asexual fungus.</title>
        <authorList>
            <person name="Corradi N."/>
            <person name="Sedzielewska K."/>
            <person name="Noel J."/>
            <person name="Charron P."/>
            <person name="Farinelli L."/>
            <person name="Marton T."/>
            <person name="Kruger M."/>
            <person name="Pelin A."/>
            <person name="Brachmann A."/>
            <person name="Corradi N."/>
        </authorList>
    </citation>
    <scope>NUCLEOTIDE SEQUENCE [LARGE SCALE GENOMIC DNA]</scope>
    <source>
        <strain evidence="4 6">A1</strain>
    </source>
</reference>
<reference evidence="3 7" key="2">
    <citation type="submission" date="2017-09" db="EMBL/GenBank/DDBJ databases">
        <title>Extensive intraspecific genome diversity in a model arbuscular mycorrhizal fungus.</title>
        <authorList>
            <person name="Chen E.C."/>
            <person name="Morin E."/>
            <person name="Beaudet D."/>
            <person name="Noel J."/>
            <person name="Ndikumana S."/>
            <person name="Charron P."/>
            <person name="St-Onge C."/>
            <person name="Giorgi J."/>
            <person name="Grigoriev I.V."/>
            <person name="Roux C."/>
            <person name="Martin F.M."/>
            <person name="Corradi N."/>
        </authorList>
    </citation>
    <scope>NUCLEOTIDE SEQUENCE [LARGE SCALE GENOMIC DNA]</scope>
    <source>
        <strain evidence="3 7">A5</strain>
    </source>
</reference>
<evidence type="ECO:0000313" key="7">
    <source>
        <dbReference type="Proteomes" id="UP000232722"/>
    </source>
</evidence>
<accession>A0A2I1F176</accession>
<dbReference type="InterPro" id="IPR029021">
    <property type="entry name" value="Prot-tyrosine_phosphatase-like"/>
</dbReference>